<evidence type="ECO:0000313" key="8">
    <source>
        <dbReference type="Proteomes" id="UP000579281"/>
    </source>
</evidence>
<dbReference type="GO" id="GO:0003677">
    <property type="term" value="F:DNA binding"/>
    <property type="evidence" value="ECO:0007669"/>
    <property type="project" value="UniProtKB-KW"/>
</dbReference>
<dbReference type="PANTHER" id="PTHR34294:SF5">
    <property type="entry name" value="CENTRAL GLYCOLYTIC GENES REGULATOR"/>
    <property type="match status" value="1"/>
</dbReference>
<dbReference type="InterPro" id="IPR051054">
    <property type="entry name" value="SorC_transcr_regulators"/>
</dbReference>
<dbReference type="InterPro" id="IPR036388">
    <property type="entry name" value="WH-like_DNA-bd_sf"/>
</dbReference>
<dbReference type="Pfam" id="PF21715">
    <property type="entry name" value="CggR_N"/>
    <property type="match status" value="1"/>
</dbReference>
<dbReference type="EMBL" id="JACHEN010000003">
    <property type="protein sequence ID" value="MBB6214558.1"/>
    <property type="molecule type" value="Genomic_DNA"/>
</dbReference>
<evidence type="ECO:0000313" key="7">
    <source>
        <dbReference type="EMBL" id="MBB6214558.1"/>
    </source>
</evidence>
<dbReference type="InterPro" id="IPR048715">
    <property type="entry name" value="CggR_N"/>
</dbReference>
<organism evidence="7 8">
    <name type="scientific">Anaerosolibacter carboniphilus</name>
    <dbReference type="NCBI Taxonomy" id="1417629"/>
    <lineage>
        <taxon>Bacteria</taxon>
        <taxon>Bacillati</taxon>
        <taxon>Bacillota</taxon>
        <taxon>Clostridia</taxon>
        <taxon>Peptostreptococcales</taxon>
        <taxon>Thermotaleaceae</taxon>
        <taxon>Anaerosolibacter</taxon>
    </lineage>
</organism>
<keyword evidence="2" id="KW-0805">Transcription regulation</keyword>
<dbReference type="SUPFAM" id="SSF46785">
    <property type="entry name" value="Winged helix' DNA-binding domain"/>
    <property type="match status" value="1"/>
</dbReference>
<keyword evidence="4" id="KW-0804">Transcription</keyword>
<protein>
    <submittedName>
        <fullName evidence="7">Central glycolytic genes regulator</fullName>
    </submittedName>
</protein>
<dbReference type="PANTHER" id="PTHR34294">
    <property type="entry name" value="TRANSCRIPTIONAL REGULATOR-RELATED"/>
    <property type="match status" value="1"/>
</dbReference>
<dbReference type="InterPro" id="IPR007324">
    <property type="entry name" value="Sugar-bd_dom_put"/>
</dbReference>
<dbReference type="Gene3D" id="1.10.10.10">
    <property type="entry name" value="Winged helix-like DNA-binding domain superfamily/Winged helix DNA-binding domain"/>
    <property type="match status" value="1"/>
</dbReference>
<feature type="domain" description="CggR N-terminal DNA binding" evidence="6">
    <location>
        <begin position="28"/>
        <end position="96"/>
    </location>
</feature>
<evidence type="ECO:0000256" key="4">
    <source>
        <dbReference type="ARBA" id="ARBA00023163"/>
    </source>
</evidence>
<dbReference type="SUPFAM" id="SSF100950">
    <property type="entry name" value="NagB/RpiA/CoA transferase-like"/>
    <property type="match status" value="1"/>
</dbReference>
<dbReference type="Pfam" id="PF04198">
    <property type="entry name" value="Sugar-bind"/>
    <property type="match status" value="1"/>
</dbReference>
<dbReference type="Gene3D" id="3.40.50.1360">
    <property type="match status" value="1"/>
</dbReference>
<dbReference type="InterPro" id="IPR036390">
    <property type="entry name" value="WH_DNA-bd_sf"/>
</dbReference>
<accession>A0A841KQZ9</accession>
<comment type="similarity">
    <text evidence="1">Belongs to the SorC transcriptional regulatory family.</text>
</comment>
<comment type="caution">
    <text evidence="7">The sequence shown here is derived from an EMBL/GenBank/DDBJ whole genome shotgun (WGS) entry which is preliminary data.</text>
</comment>
<evidence type="ECO:0000256" key="1">
    <source>
        <dbReference type="ARBA" id="ARBA00010466"/>
    </source>
</evidence>
<dbReference type="RefSeq" id="WP_330602742.1">
    <property type="nucleotide sequence ID" value="NZ_JACHEN010000003.1"/>
</dbReference>
<name>A0A841KQZ9_9FIRM</name>
<keyword evidence="8" id="KW-1185">Reference proteome</keyword>
<sequence>MKKAHNSLFDIDTMIELQKKIIPDLHEILVERYNILRLIHYYQPIGRRQLSSILDIGERVIRGEVSLLRDQGLIEINADGMKITKIGENTLEGLNFFIHRFKGLRDVEEEVAKKLKIKKVIVVPGMIQDEEIALKEVGKTAANYLKNMIQGKMIIGITGGGTMAALAEEMTKEQGKSYDVVVVPARGGLGKDVDKQSNTIAAKIANKLGGTYKLFYMPDNIDKNLLPTLSGDPMIKEVVEYIEKIQMLIFGIGRADKMAMRRGLNPMEVQGLIENGAVSEAFGYYFNKNGETVREVSTIGMSLDKFKKLEHIIGVAVGADKAEALVSISNLNPSLVMVVDENLANQILK</sequence>
<keyword evidence="3" id="KW-0238">DNA-binding</keyword>
<dbReference type="AlphaFoldDB" id="A0A841KQZ9"/>
<evidence type="ECO:0000256" key="3">
    <source>
        <dbReference type="ARBA" id="ARBA00023125"/>
    </source>
</evidence>
<reference evidence="7 8" key="1">
    <citation type="submission" date="2020-08" db="EMBL/GenBank/DDBJ databases">
        <title>Genomic Encyclopedia of Type Strains, Phase IV (KMG-IV): sequencing the most valuable type-strain genomes for metagenomic binning, comparative biology and taxonomic classification.</title>
        <authorList>
            <person name="Goeker M."/>
        </authorList>
    </citation>
    <scope>NUCLEOTIDE SEQUENCE [LARGE SCALE GENOMIC DNA]</scope>
    <source>
        <strain evidence="7 8">DSM 103526</strain>
    </source>
</reference>
<proteinExistence type="inferred from homology"/>
<dbReference type="GO" id="GO:0030246">
    <property type="term" value="F:carbohydrate binding"/>
    <property type="evidence" value="ECO:0007669"/>
    <property type="project" value="InterPro"/>
</dbReference>
<evidence type="ECO:0000259" key="6">
    <source>
        <dbReference type="Pfam" id="PF21715"/>
    </source>
</evidence>
<gene>
    <name evidence="7" type="ORF">HNQ80_000641</name>
</gene>
<feature type="domain" description="Sugar-binding" evidence="5">
    <location>
        <begin position="100"/>
        <end position="349"/>
    </location>
</feature>
<dbReference type="Proteomes" id="UP000579281">
    <property type="component" value="Unassembled WGS sequence"/>
</dbReference>
<dbReference type="InterPro" id="IPR037171">
    <property type="entry name" value="NagB/RpiA_transferase-like"/>
</dbReference>
<evidence type="ECO:0000259" key="5">
    <source>
        <dbReference type="Pfam" id="PF04198"/>
    </source>
</evidence>
<evidence type="ECO:0000256" key="2">
    <source>
        <dbReference type="ARBA" id="ARBA00023015"/>
    </source>
</evidence>